<organism evidence="2">
    <name type="scientific">viral metagenome</name>
    <dbReference type="NCBI Taxonomy" id="1070528"/>
    <lineage>
        <taxon>unclassified sequences</taxon>
        <taxon>metagenomes</taxon>
        <taxon>organismal metagenomes</taxon>
    </lineage>
</organism>
<accession>A0A6M3L8H1</accession>
<name>A0A6M3L8H1_9ZZZZ</name>
<dbReference type="EMBL" id="MT142978">
    <property type="protein sequence ID" value="QJA91307.1"/>
    <property type="molecule type" value="Genomic_DNA"/>
</dbReference>
<dbReference type="EMBL" id="MT144809">
    <property type="protein sequence ID" value="QJH99808.1"/>
    <property type="molecule type" value="Genomic_DNA"/>
</dbReference>
<dbReference type="EMBL" id="MT142470">
    <property type="protein sequence ID" value="QJA81822.1"/>
    <property type="molecule type" value="Genomic_DNA"/>
</dbReference>
<dbReference type="AlphaFoldDB" id="A0A6M3L8H1"/>
<evidence type="ECO:0000313" key="3">
    <source>
        <dbReference type="EMBL" id="QJH99808.1"/>
    </source>
</evidence>
<proteinExistence type="predicted"/>
<gene>
    <name evidence="1" type="ORF">MM415A00492_0032</name>
    <name evidence="2" type="ORF">MM415B03406_0002</name>
    <name evidence="3" type="ORF">TM448B01688_0014</name>
</gene>
<evidence type="ECO:0000313" key="2">
    <source>
        <dbReference type="EMBL" id="QJA91307.1"/>
    </source>
</evidence>
<sequence length="78" mass="9320">MRILCNRCEVDCNLYKNINYAKKCRTHRYPQSFKTPMLVHLLQDEDKMIDTLNILSTFDISIIETKNYPYFKLNVKGD</sequence>
<protein>
    <submittedName>
        <fullName evidence="2">Uncharacterized protein</fullName>
    </submittedName>
</protein>
<evidence type="ECO:0000313" key="1">
    <source>
        <dbReference type="EMBL" id="QJA81822.1"/>
    </source>
</evidence>
<reference evidence="2" key="1">
    <citation type="submission" date="2020-03" db="EMBL/GenBank/DDBJ databases">
        <title>The deep terrestrial virosphere.</title>
        <authorList>
            <person name="Holmfeldt K."/>
            <person name="Nilsson E."/>
            <person name="Simone D."/>
            <person name="Lopez-Fernandez M."/>
            <person name="Wu X."/>
            <person name="de Brujin I."/>
            <person name="Lundin D."/>
            <person name="Andersson A."/>
            <person name="Bertilsson S."/>
            <person name="Dopson M."/>
        </authorList>
    </citation>
    <scope>NUCLEOTIDE SEQUENCE</scope>
    <source>
        <strain evidence="1">MM415A00492</strain>
        <strain evidence="2">MM415B03406</strain>
        <strain evidence="3">TM448B01688</strain>
    </source>
</reference>